<dbReference type="EMBL" id="CDQK01000005">
    <property type="protein sequence ID" value="CEP23861.1"/>
    <property type="molecule type" value="Genomic_DNA"/>
</dbReference>
<feature type="region of interest" description="Disordered" evidence="8">
    <location>
        <begin position="1"/>
        <end position="32"/>
    </location>
</feature>
<reference evidence="11" key="1">
    <citation type="journal article" date="2015" name="J. Biotechnol.">
        <title>The structure of the Cyberlindnera jadinii genome and its relation to Candida utilis analyzed by the occurrence of single nucleotide polymorphisms.</title>
        <authorList>
            <person name="Rupp O."/>
            <person name="Brinkrolf K."/>
            <person name="Buerth C."/>
            <person name="Kunigo M."/>
            <person name="Schneider J."/>
            <person name="Jaenicke S."/>
            <person name="Goesmann A."/>
            <person name="Puehler A."/>
            <person name="Jaeger K.-E."/>
            <person name="Ernst J.F."/>
        </authorList>
    </citation>
    <scope>NUCLEOTIDE SEQUENCE [LARGE SCALE GENOMIC DNA]</scope>
    <source>
        <strain evidence="11">ATCC 18201 / CBS 1600 / BCRC 20928 / JCM 3617 / NBRC 0987 / NRRL Y-1542</strain>
    </source>
</reference>
<dbReference type="PANTHER" id="PTHR12515:SF5">
    <property type="entry name" value="PROTEIN SMAUG"/>
    <property type="match status" value="1"/>
</dbReference>
<protein>
    <recommendedName>
        <fullName evidence="7">RNA-binding protein VTS1</fullName>
    </recommendedName>
</protein>
<comment type="subcellular location">
    <subcellularLocation>
        <location evidence="1">Cytoplasm</location>
        <location evidence="1">P-body</location>
    </subcellularLocation>
    <subcellularLocation>
        <location evidence="2">Cytoplasm</location>
        <location evidence="2">Cytosol</location>
    </subcellularLocation>
</comment>
<organism evidence="10 11">
    <name type="scientific">Cyberlindnera jadinii (strain ATCC 18201 / CBS 1600 / BCRC 20928 / JCM 3617 / NBRC 0987 / NRRL Y-1542)</name>
    <name type="common">Torula yeast</name>
    <name type="synonym">Candida utilis</name>
    <dbReference type="NCBI Taxonomy" id="983966"/>
    <lineage>
        <taxon>Eukaryota</taxon>
        <taxon>Fungi</taxon>
        <taxon>Dikarya</taxon>
        <taxon>Ascomycota</taxon>
        <taxon>Saccharomycotina</taxon>
        <taxon>Saccharomycetes</taxon>
        <taxon>Phaffomycetales</taxon>
        <taxon>Phaffomycetaceae</taxon>
        <taxon>Cyberlindnera</taxon>
    </lineage>
</organism>
<dbReference type="SUPFAM" id="SSF47769">
    <property type="entry name" value="SAM/Pointed domain"/>
    <property type="match status" value="1"/>
</dbReference>
<evidence type="ECO:0000313" key="10">
    <source>
        <dbReference type="EMBL" id="CEP23861.1"/>
    </source>
</evidence>
<dbReference type="PANTHER" id="PTHR12515">
    <property type="entry name" value="STERILE ALPHA MOTIF DOMAIN CONTAINING PROTEIN 4-RELATED"/>
    <property type="match status" value="1"/>
</dbReference>
<evidence type="ECO:0000256" key="5">
    <source>
        <dbReference type="ARBA" id="ARBA00022884"/>
    </source>
</evidence>
<feature type="compositionally biased region" description="Polar residues" evidence="8">
    <location>
        <begin position="399"/>
        <end position="415"/>
    </location>
</feature>
<feature type="region of interest" description="Disordered" evidence="8">
    <location>
        <begin position="207"/>
        <end position="242"/>
    </location>
</feature>
<dbReference type="InterPro" id="IPR013761">
    <property type="entry name" value="SAM/pointed_sf"/>
</dbReference>
<feature type="compositionally biased region" description="Polar residues" evidence="8">
    <location>
        <begin position="18"/>
        <end position="28"/>
    </location>
</feature>
<dbReference type="GO" id="GO:0003729">
    <property type="term" value="F:mRNA binding"/>
    <property type="evidence" value="ECO:0007669"/>
    <property type="project" value="InterPro"/>
</dbReference>
<feature type="compositionally biased region" description="Basic and acidic residues" evidence="8">
    <location>
        <begin position="1"/>
        <end position="15"/>
    </location>
</feature>
<evidence type="ECO:0000256" key="8">
    <source>
        <dbReference type="SAM" id="MobiDB-lite"/>
    </source>
</evidence>
<evidence type="ECO:0000259" key="9">
    <source>
        <dbReference type="PROSITE" id="PS50105"/>
    </source>
</evidence>
<accession>A0A0H5C6X7</accession>
<dbReference type="InterPro" id="IPR001660">
    <property type="entry name" value="SAM"/>
</dbReference>
<evidence type="ECO:0000256" key="6">
    <source>
        <dbReference type="ARBA" id="ARBA00024046"/>
    </source>
</evidence>
<evidence type="ECO:0000313" key="11">
    <source>
        <dbReference type="Proteomes" id="UP000038830"/>
    </source>
</evidence>
<feature type="compositionally biased region" description="Low complexity" evidence="8">
    <location>
        <begin position="79"/>
        <end position="92"/>
    </location>
</feature>
<gene>
    <name evidence="10" type="primary">VTS1</name>
    <name evidence="10" type="ORF">BN1211_4532</name>
</gene>
<feature type="region of interest" description="Disordered" evidence="8">
    <location>
        <begin position="293"/>
        <end position="313"/>
    </location>
</feature>
<evidence type="ECO:0000256" key="3">
    <source>
        <dbReference type="ARBA" id="ARBA00007325"/>
    </source>
</evidence>
<keyword evidence="4" id="KW-0963">Cytoplasm</keyword>
<dbReference type="InterPro" id="IPR050897">
    <property type="entry name" value="SMAUG/VTS1_RNA-bind"/>
</dbReference>
<dbReference type="SMART" id="SM00454">
    <property type="entry name" value="SAM"/>
    <property type="match status" value="1"/>
</dbReference>
<feature type="compositionally biased region" description="Polar residues" evidence="8">
    <location>
        <begin position="207"/>
        <end position="217"/>
    </location>
</feature>
<evidence type="ECO:0000256" key="2">
    <source>
        <dbReference type="ARBA" id="ARBA00004514"/>
    </source>
</evidence>
<evidence type="ECO:0000256" key="1">
    <source>
        <dbReference type="ARBA" id="ARBA00004201"/>
    </source>
</evidence>
<keyword evidence="5" id="KW-0694">RNA-binding</keyword>
<feature type="region of interest" description="Disordered" evidence="8">
    <location>
        <begin position="73"/>
        <end position="98"/>
    </location>
</feature>
<sequence length="497" mass="55325">MPQDSELEKRLEDGALRSINNVPPSQQHPGAALLSSKTLSPEPFISPMSPIIDVSNGLISQFHGSGMQRPLSAQGFNFGPAASSTTGAGSATQVPERPLSSMELDSLTFKNDVANLISWMGTLDSNQQRTVVDNLLSCLPDDIYYYARLKLDSSPQQQQFENRIFQSVEPPLALDSMLNNMQPDGSFSPTVIAPTATSAWSNSAQHALSQQQQFLDNTRSRSADPFAHRTGHEQDFRPQLVQPQPRYDRFDITSLAQQLTQQAHVSNDYSPSKRDGHNSAALKLSALSTINSRTQLESQRKQKQQQQQQQQQHHQQQQQQQQQAQQQQQQQQQQQYAAAGERGRVLAYNDSYTRTTSSVPPPQRGGLYESVSMNPQRSLNTHTHAHTHSQGGNGKHYTPQLQHSSPQKGQQTASPKSPAVNAKQITSLKLLNDIPAWLKTLRLHKYTAALDGIPWKELIYLSDEQLEQRGVTAMGARGKLLKAFDVVKQHYEDGLIE</sequence>
<evidence type="ECO:0000256" key="4">
    <source>
        <dbReference type="ARBA" id="ARBA00022490"/>
    </source>
</evidence>
<dbReference type="AlphaFoldDB" id="A0A0H5C6X7"/>
<dbReference type="PROSITE" id="PS50105">
    <property type="entry name" value="SAM_DOMAIN"/>
    <property type="match status" value="1"/>
</dbReference>
<dbReference type="GO" id="GO:0005829">
    <property type="term" value="C:cytosol"/>
    <property type="evidence" value="ECO:0007669"/>
    <property type="project" value="UniProtKB-SubCell"/>
</dbReference>
<feature type="domain" description="SAM" evidence="9">
    <location>
        <begin position="429"/>
        <end position="490"/>
    </location>
</feature>
<feature type="compositionally biased region" description="Low complexity" evidence="8">
    <location>
        <begin position="304"/>
        <end position="313"/>
    </location>
</feature>
<dbReference type="GO" id="GO:0000289">
    <property type="term" value="P:nuclear-transcribed mRNA poly(A) tail shortening"/>
    <property type="evidence" value="ECO:0007669"/>
    <property type="project" value="TreeGrafter"/>
</dbReference>
<dbReference type="Pfam" id="PF07647">
    <property type="entry name" value="SAM_2"/>
    <property type="match status" value="1"/>
</dbReference>
<feature type="region of interest" description="Disordered" evidence="8">
    <location>
        <begin position="381"/>
        <end position="420"/>
    </location>
</feature>
<evidence type="ECO:0000256" key="7">
    <source>
        <dbReference type="ARBA" id="ARBA00024136"/>
    </source>
</evidence>
<dbReference type="Gene3D" id="1.10.150.50">
    <property type="entry name" value="Transcription Factor, Ets-1"/>
    <property type="match status" value="1"/>
</dbReference>
<comment type="subunit">
    <text evidence="6">Monomer. Binds to RNA.</text>
</comment>
<comment type="similarity">
    <text evidence="3">Belongs to the VTS1 family.</text>
</comment>
<feature type="compositionally biased region" description="Basic and acidic residues" evidence="8">
    <location>
        <begin position="218"/>
        <end position="236"/>
    </location>
</feature>
<name>A0A0H5C6X7_CYBJN</name>
<dbReference type="Proteomes" id="UP000038830">
    <property type="component" value="Unassembled WGS sequence"/>
</dbReference>
<dbReference type="GO" id="GO:0000932">
    <property type="term" value="C:P-body"/>
    <property type="evidence" value="ECO:0007669"/>
    <property type="project" value="UniProtKB-SubCell"/>
</dbReference>
<proteinExistence type="inferred from homology"/>
<dbReference type="InterPro" id="IPR037635">
    <property type="entry name" value="VTS1_SAM"/>
</dbReference>
<dbReference type="CDD" id="cd09556">
    <property type="entry name" value="SAM_VTS1_fungal"/>
    <property type="match status" value="1"/>
</dbReference>